<accession>A0A7J0EUF4</accession>
<feature type="domain" description="Alpha/beta hydrolase fold-3" evidence="2">
    <location>
        <begin position="75"/>
        <end position="277"/>
    </location>
</feature>
<dbReference type="EMBL" id="BJWL01000007">
    <property type="protein sequence ID" value="GFY90002.1"/>
    <property type="molecule type" value="Genomic_DNA"/>
</dbReference>
<dbReference type="AlphaFoldDB" id="A0A7J0EUF4"/>
<dbReference type="OrthoDB" id="408631at2759"/>
<dbReference type="InterPro" id="IPR029058">
    <property type="entry name" value="AB_hydrolase_fold"/>
</dbReference>
<reference evidence="3 4" key="1">
    <citation type="submission" date="2019-07" db="EMBL/GenBank/DDBJ databases">
        <title>De Novo Assembly of kiwifruit Actinidia rufa.</title>
        <authorList>
            <person name="Sugita-Konishi S."/>
            <person name="Sato K."/>
            <person name="Mori E."/>
            <person name="Abe Y."/>
            <person name="Kisaki G."/>
            <person name="Hamano K."/>
            <person name="Suezawa K."/>
            <person name="Otani M."/>
            <person name="Fukuda T."/>
            <person name="Manabe T."/>
            <person name="Gomi K."/>
            <person name="Tabuchi M."/>
            <person name="Akimitsu K."/>
            <person name="Kataoka I."/>
        </authorList>
    </citation>
    <scope>NUCLEOTIDE SEQUENCE [LARGE SCALE GENOMIC DNA]</scope>
    <source>
        <strain evidence="4">cv. Fuchu</strain>
    </source>
</reference>
<dbReference type="InterPro" id="IPR013094">
    <property type="entry name" value="AB_hydrolase_3"/>
</dbReference>
<evidence type="ECO:0000256" key="1">
    <source>
        <dbReference type="ARBA" id="ARBA00010515"/>
    </source>
</evidence>
<dbReference type="InterPro" id="IPR050466">
    <property type="entry name" value="Carboxylest/Gibb_receptor"/>
</dbReference>
<keyword evidence="3" id="KW-0378">Hydrolase</keyword>
<dbReference type="GO" id="GO:0016787">
    <property type="term" value="F:hydrolase activity"/>
    <property type="evidence" value="ECO:0007669"/>
    <property type="project" value="UniProtKB-KW"/>
</dbReference>
<comment type="caution">
    <text evidence="3">The sequence shown here is derived from an EMBL/GenBank/DDBJ whole genome shotgun (WGS) entry which is preliminary data.</text>
</comment>
<dbReference type="PANTHER" id="PTHR23024">
    <property type="entry name" value="ARYLACETAMIDE DEACETYLASE"/>
    <property type="match status" value="1"/>
</dbReference>
<dbReference type="SUPFAM" id="SSF53474">
    <property type="entry name" value="alpha/beta-Hydrolases"/>
    <property type="match status" value="1"/>
</dbReference>
<evidence type="ECO:0000259" key="2">
    <source>
        <dbReference type="Pfam" id="PF07859"/>
    </source>
</evidence>
<comment type="similarity">
    <text evidence="1">Belongs to the 'GDXG' lipolytic enzyme family.</text>
</comment>
<name>A0A7J0EUF4_9ERIC</name>
<gene>
    <name evidence="3" type="ORF">Acr_07g0001990</name>
</gene>
<evidence type="ECO:0000313" key="4">
    <source>
        <dbReference type="Proteomes" id="UP000585474"/>
    </source>
</evidence>
<sequence length="316" mass="34594">MASITTEIAHDFSPYFRVHKDGRIERFGKPQFIPTSDDPKSPVRSKDVVIFPETAVSVRLFLPTAAAPNQKLPLLIYVHGGAFCVGSASSPKFHHFVASLVADAKIVAVSVDYRLAPDHPLPIAYEDSWDALKWVFSHSDGAGAEPWLNDHADFGRVFVGGESAGANIANNLAIRAGIDGLKFLGLILIHPYFGGKVCDKLYKYMCPSSSGVDDDPRLNPAVDPGLPNMACERVIFCLAEKDWLVERGREYYEALGKSGWGGEREIMETEGEGHGFHLLDPNCEKAMALMKQLVIREENMVKKGRLGLVVGGGGRR</sequence>
<keyword evidence="4" id="KW-1185">Reference proteome</keyword>
<dbReference type="PANTHER" id="PTHR23024:SF621">
    <property type="entry name" value="CARBOXYLESTERASE 2-RELATED"/>
    <property type="match status" value="1"/>
</dbReference>
<dbReference type="Gene3D" id="3.40.50.1820">
    <property type="entry name" value="alpha/beta hydrolase"/>
    <property type="match status" value="1"/>
</dbReference>
<evidence type="ECO:0000313" key="3">
    <source>
        <dbReference type="EMBL" id="GFY90002.1"/>
    </source>
</evidence>
<dbReference type="Proteomes" id="UP000585474">
    <property type="component" value="Unassembled WGS sequence"/>
</dbReference>
<dbReference type="Pfam" id="PF07859">
    <property type="entry name" value="Abhydrolase_3"/>
    <property type="match status" value="1"/>
</dbReference>
<proteinExistence type="inferred from homology"/>
<protein>
    <submittedName>
        <fullName evidence="3">Alpha/beta-Hydrolases superfamily protein</fullName>
    </submittedName>
</protein>
<organism evidence="3 4">
    <name type="scientific">Actinidia rufa</name>
    <dbReference type="NCBI Taxonomy" id="165716"/>
    <lineage>
        <taxon>Eukaryota</taxon>
        <taxon>Viridiplantae</taxon>
        <taxon>Streptophyta</taxon>
        <taxon>Embryophyta</taxon>
        <taxon>Tracheophyta</taxon>
        <taxon>Spermatophyta</taxon>
        <taxon>Magnoliopsida</taxon>
        <taxon>eudicotyledons</taxon>
        <taxon>Gunneridae</taxon>
        <taxon>Pentapetalae</taxon>
        <taxon>asterids</taxon>
        <taxon>Ericales</taxon>
        <taxon>Actinidiaceae</taxon>
        <taxon>Actinidia</taxon>
    </lineage>
</organism>